<evidence type="ECO:0000256" key="3">
    <source>
        <dbReference type="SAM" id="Phobius"/>
    </source>
</evidence>
<dbReference type="RefSeq" id="WP_144348242.1">
    <property type="nucleotide sequence ID" value="NZ_VMKP01000003.1"/>
</dbReference>
<reference evidence="5 6" key="1">
    <citation type="submission" date="2019-07" db="EMBL/GenBank/DDBJ databases">
        <title>Reclasification of Spiribacter aquaticus.</title>
        <authorList>
            <person name="Leon M.J."/>
            <person name="Sanchez-Porro C."/>
            <person name="Ventosa A."/>
        </authorList>
    </citation>
    <scope>NUCLEOTIDE SEQUENCE [LARGE SCALE GENOMIC DNA]</scope>
    <source>
        <strain evidence="5 6">SP30</strain>
    </source>
</reference>
<dbReference type="InterPro" id="IPR058625">
    <property type="entry name" value="MdtA-like_BSH"/>
</dbReference>
<dbReference type="PANTHER" id="PTHR30469">
    <property type="entry name" value="MULTIDRUG RESISTANCE PROTEIN MDTA"/>
    <property type="match status" value="1"/>
</dbReference>
<name>A0A557RHR8_9GAMM</name>
<dbReference type="PANTHER" id="PTHR30469:SF15">
    <property type="entry name" value="HLYD FAMILY OF SECRETION PROTEINS"/>
    <property type="match status" value="1"/>
</dbReference>
<dbReference type="GO" id="GO:0015562">
    <property type="term" value="F:efflux transmembrane transporter activity"/>
    <property type="evidence" value="ECO:0007669"/>
    <property type="project" value="TreeGrafter"/>
</dbReference>
<feature type="domain" description="Multidrug resistance protein MdtA-like barrel-sandwich hybrid" evidence="4">
    <location>
        <begin position="89"/>
        <end position="257"/>
    </location>
</feature>
<keyword evidence="3" id="KW-0472">Membrane</keyword>
<dbReference type="GO" id="GO:1990281">
    <property type="term" value="C:efflux pump complex"/>
    <property type="evidence" value="ECO:0007669"/>
    <property type="project" value="TreeGrafter"/>
</dbReference>
<dbReference type="Gene3D" id="2.40.50.100">
    <property type="match status" value="1"/>
</dbReference>
<dbReference type="Gene3D" id="2.40.30.170">
    <property type="match status" value="1"/>
</dbReference>
<proteinExistence type="inferred from homology"/>
<feature type="coiled-coil region" evidence="2">
    <location>
        <begin position="199"/>
        <end position="233"/>
    </location>
</feature>
<keyword evidence="2" id="KW-0175">Coiled coil</keyword>
<dbReference type="SUPFAM" id="SSF111369">
    <property type="entry name" value="HlyD-like secretion proteins"/>
    <property type="match status" value="1"/>
</dbReference>
<keyword evidence="3" id="KW-1133">Transmembrane helix</keyword>
<dbReference type="AlphaFoldDB" id="A0A557RHR8"/>
<keyword evidence="3" id="KW-0812">Transmembrane</keyword>
<evidence type="ECO:0000313" key="5">
    <source>
        <dbReference type="EMBL" id="TVO64703.1"/>
    </source>
</evidence>
<gene>
    <name evidence="5" type="ORF">FPL11_08660</name>
</gene>
<evidence type="ECO:0000256" key="2">
    <source>
        <dbReference type="SAM" id="Coils"/>
    </source>
</evidence>
<dbReference type="Gene3D" id="2.40.420.20">
    <property type="match status" value="1"/>
</dbReference>
<keyword evidence="6" id="KW-1185">Reference proteome</keyword>
<evidence type="ECO:0000313" key="6">
    <source>
        <dbReference type="Proteomes" id="UP000316688"/>
    </source>
</evidence>
<comment type="caution">
    <text evidence="5">The sequence shown here is derived from an EMBL/GenBank/DDBJ whole genome shotgun (WGS) entry which is preliminary data.</text>
</comment>
<dbReference type="Pfam" id="PF25917">
    <property type="entry name" value="BSH_RND"/>
    <property type="match status" value="1"/>
</dbReference>
<dbReference type="Gene3D" id="1.10.287.470">
    <property type="entry name" value="Helix hairpin bin"/>
    <property type="match status" value="1"/>
</dbReference>
<comment type="similarity">
    <text evidence="1">Belongs to the membrane fusion protein (MFP) (TC 8.A.1) family.</text>
</comment>
<protein>
    <submittedName>
        <fullName evidence="5">Biotin/lipoyl-binding protein</fullName>
    </submittedName>
</protein>
<dbReference type="Proteomes" id="UP000316688">
    <property type="component" value="Unassembled WGS sequence"/>
</dbReference>
<evidence type="ECO:0000256" key="1">
    <source>
        <dbReference type="ARBA" id="ARBA00009477"/>
    </source>
</evidence>
<feature type="coiled-coil region" evidence="2">
    <location>
        <begin position="119"/>
        <end position="146"/>
    </location>
</feature>
<feature type="transmembrane region" description="Helical" evidence="3">
    <location>
        <begin position="15"/>
        <end position="35"/>
    </location>
</feature>
<sequence length="426" mass="46479">MASEPRARHWIRLGFVRLILPLLIIALAAGGYIWLTQTGPTPPRADVAERAWRVDTAVVEPGTHQPRLTLTGEVENPDRLLINAPLTARVARLPVADGDAVEQGDLLVALDPADYEPPLRRAEANLADLQAQIQEARRAYQSDQQALEIEQALVDTAQRSLERTLTLQSDELASPSEVESNRDALNQARLALNTREERVATFDARLASLQARRKAAEADVRSARRDARRSRVEAPGAGIITGREVATGERVSTSQALLTFLPRDGFEVRALIPNQRAEPLLRALARDEHPAAEAQLLGGTVALRLMRLGGSASARGVTGLFQFEAPDRSLRPGEVIRMELRMPAMPDTIAVPQSALYGNDRVYRVRDDRLERVAVEHLGTTRVDGTERALIRSGALTAGDRIATTQLPNAVEGLRVQPADDDGASP</sequence>
<dbReference type="EMBL" id="VMKP01000003">
    <property type="protein sequence ID" value="TVO64703.1"/>
    <property type="molecule type" value="Genomic_DNA"/>
</dbReference>
<evidence type="ECO:0000259" key="4">
    <source>
        <dbReference type="Pfam" id="PF25917"/>
    </source>
</evidence>
<accession>A0A557RHR8</accession>
<organism evidence="5 6">
    <name type="scientific">Spiribacter aquaticus</name>
    <dbReference type="NCBI Taxonomy" id="1935996"/>
    <lineage>
        <taxon>Bacteria</taxon>
        <taxon>Pseudomonadati</taxon>
        <taxon>Pseudomonadota</taxon>
        <taxon>Gammaproteobacteria</taxon>
        <taxon>Chromatiales</taxon>
        <taxon>Ectothiorhodospiraceae</taxon>
        <taxon>Spiribacter</taxon>
    </lineage>
</organism>